<proteinExistence type="predicted"/>
<dbReference type="RefSeq" id="XP_009534189.1">
    <property type="nucleotide sequence ID" value="XM_009535894.1"/>
</dbReference>
<organism evidence="2 3">
    <name type="scientific">Phytophthora sojae (strain P6497)</name>
    <name type="common">Soybean stem and root rot agent</name>
    <name type="synonym">Phytophthora megasperma f. sp. glycines</name>
    <dbReference type="NCBI Taxonomy" id="1094619"/>
    <lineage>
        <taxon>Eukaryota</taxon>
        <taxon>Sar</taxon>
        <taxon>Stramenopiles</taxon>
        <taxon>Oomycota</taxon>
        <taxon>Peronosporomycetes</taxon>
        <taxon>Peronosporales</taxon>
        <taxon>Peronosporaceae</taxon>
        <taxon>Phytophthora</taxon>
    </lineage>
</organism>
<feature type="transmembrane region" description="Helical" evidence="1">
    <location>
        <begin position="101"/>
        <end position="121"/>
    </location>
</feature>
<gene>
    <name evidence="2" type="ORF">PHYSODRAFT_304921</name>
</gene>
<keyword evidence="3" id="KW-1185">Reference proteome</keyword>
<dbReference type="KEGG" id="psoj:PHYSODRAFT_304921"/>
<dbReference type="InParanoid" id="G5A112"/>
<dbReference type="AlphaFoldDB" id="G5A112"/>
<evidence type="ECO:0000313" key="2">
    <source>
        <dbReference type="EMBL" id="EGZ11444.1"/>
    </source>
</evidence>
<keyword evidence="1" id="KW-1133">Transmembrane helix</keyword>
<reference evidence="2 3" key="1">
    <citation type="journal article" date="2006" name="Science">
        <title>Phytophthora genome sequences uncover evolutionary origins and mechanisms of pathogenesis.</title>
        <authorList>
            <person name="Tyler B.M."/>
            <person name="Tripathy S."/>
            <person name="Zhang X."/>
            <person name="Dehal P."/>
            <person name="Jiang R.H."/>
            <person name="Aerts A."/>
            <person name="Arredondo F.D."/>
            <person name="Baxter L."/>
            <person name="Bensasson D."/>
            <person name="Beynon J.L."/>
            <person name="Chapman J."/>
            <person name="Damasceno C.M."/>
            <person name="Dorrance A.E."/>
            <person name="Dou D."/>
            <person name="Dickerman A.W."/>
            <person name="Dubchak I.L."/>
            <person name="Garbelotto M."/>
            <person name="Gijzen M."/>
            <person name="Gordon S.G."/>
            <person name="Govers F."/>
            <person name="Grunwald N.J."/>
            <person name="Huang W."/>
            <person name="Ivors K.L."/>
            <person name="Jones R.W."/>
            <person name="Kamoun S."/>
            <person name="Krampis K."/>
            <person name="Lamour K.H."/>
            <person name="Lee M.K."/>
            <person name="McDonald W.H."/>
            <person name="Medina M."/>
            <person name="Meijer H.J."/>
            <person name="Nordberg E.K."/>
            <person name="Maclean D.J."/>
            <person name="Ospina-Giraldo M.D."/>
            <person name="Morris P.F."/>
            <person name="Phuntumart V."/>
            <person name="Putnam N.H."/>
            <person name="Rash S."/>
            <person name="Rose J.K."/>
            <person name="Sakihama Y."/>
            <person name="Salamov A.A."/>
            <person name="Savidor A."/>
            <person name="Scheuring C.F."/>
            <person name="Smith B.M."/>
            <person name="Sobral B.W."/>
            <person name="Terry A."/>
            <person name="Torto-Alalibo T.A."/>
            <person name="Win J."/>
            <person name="Xu Z."/>
            <person name="Zhang H."/>
            <person name="Grigoriev I.V."/>
            <person name="Rokhsar D.S."/>
            <person name="Boore J.L."/>
        </authorList>
    </citation>
    <scope>NUCLEOTIDE SEQUENCE [LARGE SCALE GENOMIC DNA]</scope>
    <source>
        <strain evidence="2 3">P6497</strain>
    </source>
</reference>
<dbReference type="GeneID" id="20642470"/>
<dbReference type="Proteomes" id="UP000002640">
    <property type="component" value="Unassembled WGS sequence"/>
</dbReference>
<sequence length="123" mass="13509">MSSIQLQNAASSRKYATFVGVPPASPTVPERQSASLLSRLFLSYADDMMRIGNARQLNQDDLLALDDESRSAVAYAYFKRHFDRHGRSIVRAIVHGYGGRFLLLTVLGAVDILVVELGGAIQK</sequence>
<protein>
    <submittedName>
        <fullName evidence="2">Uncharacterized protein</fullName>
    </submittedName>
</protein>
<evidence type="ECO:0000313" key="3">
    <source>
        <dbReference type="Proteomes" id="UP000002640"/>
    </source>
</evidence>
<name>G5A112_PHYSP</name>
<dbReference type="SMR" id="G5A112"/>
<accession>G5A112</accession>
<keyword evidence="1" id="KW-0472">Membrane</keyword>
<dbReference type="EMBL" id="JH159158">
    <property type="protein sequence ID" value="EGZ11444.1"/>
    <property type="molecule type" value="Genomic_DNA"/>
</dbReference>
<keyword evidence="1" id="KW-0812">Transmembrane</keyword>
<evidence type="ECO:0000256" key="1">
    <source>
        <dbReference type="SAM" id="Phobius"/>
    </source>
</evidence>